<organism evidence="1">
    <name type="scientific">Proteus mirabilis</name>
    <dbReference type="NCBI Taxonomy" id="584"/>
    <lineage>
        <taxon>Bacteria</taxon>
        <taxon>Pseudomonadati</taxon>
        <taxon>Pseudomonadota</taxon>
        <taxon>Gammaproteobacteria</taxon>
        <taxon>Enterobacterales</taxon>
        <taxon>Morganellaceae</taxon>
        <taxon>Proteus</taxon>
    </lineage>
</organism>
<name>A0ABD5LV74_PROMI</name>
<sequence length="84" mass="9428">MQRQAKQGNTQQALDKLSPLTYSSGEKGLSAHLLQADLLRKQGNLPAAYQLLSELYQQHSQNEKLFPHITTCLFNKEKTAKLSS</sequence>
<gene>
    <name evidence="1" type="ORF">I3679_020160</name>
</gene>
<protein>
    <recommendedName>
        <fullName evidence="2">Cellulose synthase subunit BcsC</fullName>
    </recommendedName>
</protein>
<dbReference type="EMBL" id="JADQCH020000002">
    <property type="protein sequence ID" value="MEY2345263.1"/>
    <property type="molecule type" value="Genomic_DNA"/>
</dbReference>
<evidence type="ECO:0000313" key="1">
    <source>
        <dbReference type="EMBL" id="MEY2345263.1"/>
    </source>
</evidence>
<accession>A0ABD5LV74</accession>
<comment type="caution">
    <text evidence="1">The sequence shown here is derived from an EMBL/GenBank/DDBJ whole genome shotgun (WGS) entry which is preliminary data.</text>
</comment>
<reference evidence="1" key="1">
    <citation type="submission" date="2021-05" db="EMBL/GenBank/DDBJ databases">
        <title>First report of NDM-5 and VEB-6 producing Proteus mirabilis isolated from blood of a sepsis patient in Kolkata, India.</title>
        <authorList>
            <person name="Halder G."/>
            <person name="Chaudhuri B."/>
            <person name="Dutta S."/>
        </authorList>
    </citation>
    <scope>NUCLEOTIDE SEQUENCE [LARGE SCALE GENOMIC DNA]</scope>
    <source>
        <strain evidence="1">7049</strain>
    </source>
</reference>
<evidence type="ECO:0008006" key="2">
    <source>
        <dbReference type="Google" id="ProtNLM"/>
    </source>
</evidence>
<proteinExistence type="predicted"/>
<dbReference type="AlphaFoldDB" id="A0ABD5LV74"/>